<feature type="compositionally biased region" description="Gly residues" evidence="1">
    <location>
        <begin position="159"/>
        <end position="169"/>
    </location>
</feature>
<accession>A0A1X6PH87</accession>
<sequence>MLRGGTGKSGPLAGTPEREVERAADTPAWPLPAVVAARAPLLPCEWPCPPKISLLSPSKDMTEDRPLRRPDGSDPAGPPAVSAASPPVAVTAEGGRGGSGGRGGRNRREGPAATACAMSTYAVAAGGETPGPTMPAKCRRDPSPAPNGTGPRPPARMPPGGGANGGATGGAPMEAAANRRDLDAGGKSLDAGSPPTDASGGRPPSRSVATRLPAEAAPCSAVRPVAPPTLVKTDA</sequence>
<name>A0A1X6PH87_PORUM</name>
<feature type="region of interest" description="Disordered" evidence="1">
    <location>
        <begin position="48"/>
        <end position="112"/>
    </location>
</feature>
<feature type="region of interest" description="Disordered" evidence="1">
    <location>
        <begin position="1"/>
        <end position="27"/>
    </location>
</feature>
<feature type="compositionally biased region" description="Low complexity" evidence="1">
    <location>
        <begin position="73"/>
        <end position="90"/>
    </location>
</feature>
<dbReference type="Proteomes" id="UP000218209">
    <property type="component" value="Unassembled WGS sequence"/>
</dbReference>
<reference evidence="2 3" key="1">
    <citation type="submission" date="2017-03" db="EMBL/GenBank/DDBJ databases">
        <title>WGS assembly of Porphyra umbilicalis.</title>
        <authorList>
            <person name="Brawley S.H."/>
            <person name="Blouin N.A."/>
            <person name="Ficko-Blean E."/>
            <person name="Wheeler G.L."/>
            <person name="Lohr M."/>
            <person name="Goodson H.V."/>
            <person name="Jenkins J.W."/>
            <person name="Blaby-Haas C.E."/>
            <person name="Helliwell K.E."/>
            <person name="Chan C."/>
            <person name="Marriage T."/>
            <person name="Bhattacharya D."/>
            <person name="Klein A.S."/>
            <person name="Badis Y."/>
            <person name="Brodie J."/>
            <person name="Cao Y."/>
            <person name="Collen J."/>
            <person name="Dittami S.M."/>
            <person name="Gachon C.M."/>
            <person name="Green B.R."/>
            <person name="Karpowicz S."/>
            <person name="Kim J.W."/>
            <person name="Kudahl U."/>
            <person name="Lin S."/>
            <person name="Michel G."/>
            <person name="Mittag M."/>
            <person name="Olson B.J."/>
            <person name="Pangilinan J."/>
            <person name="Peng Y."/>
            <person name="Qiu H."/>
            <person name="Shu S."/>
            <person name="Singer J.T."/>
            <person name="Smith A.G."/>
            <person name="Sprecher B.N."/>
            <person name="Wagner V."/>
            <person name="Wang W."/>
            <person name="Wang Z.-Y."/>
            <person name="Yan J."/>
            <person name="Yarish C."/>
            <person name="Zoeuner-Riek S."/>
            <person name="Zhuang Y."/>
            <person name="Zou Y."/>
            <person name="Lindquist E.A."/>
            <person name="Grimwood J."/>
            <person name="Barry K."/>
            <person name="Rokhsar D.S."/>
            <person name="Schmutz J."/>
            <person name="Stiller J.W."/>
            <person name="Grossman A.R."/>
            <person name="Prochnik S.E."/>
        </authorList>
    </citation>
    <scope>NUCLEOTIDE SEQUENCE [LARGE SCALE GENOMIC DNA]</scope>
    <source>
        <strain evidence="2">4086291</strain>
    </source>
</reference>
<evidence type="ECO:0000256" key="1">
    <source>
        <dbReference type="SAM" id="MobiDB-lite"/>
    </source>
</evidence>
<proteinExistence type="predicted"/>
<dbReference type="EMBL" id="KV918778">
    <property type="protein sequence ID" value="OSX80244.1"/>
    <property type="molecule type" value="Genomic_DNA"/>
</dbReference>
<feature type="compositionally biased region" description="Basic and acidic residues" evidence="1">
    <location>
        <begin position="60"/>
        <end position="72"/>
    </location>
</feature>
<evidence type="ECO:0000313" key="3">
    <source>
        <dbReference type="Proteomes" id="UP000218209"/>
    </source>
</evidence>
<gene>
    <name evidence="2" type="ORF">BU14_0056s0027</name>
</gene>
<keyword evidence="3" id="KW-1185">Reference proteome</keyword>
<feature type="region of interest" description="Disordered" evidence="1">
    <location>
        <begin position="124"/>
        <end position="235"/>
    </location>
</feature>
<evidence type="ECO:0000313" key="2">
    <source>
        <dbReference type="EMBL" id="OSX80244.1"/>
    </source>
</evidence>
<organism evidence="2 3">
    <name type="scientific">Porphyra umbilicalis</name>
    <name type="common">Purple laver</name>
    <name type="synonym">Red alga</name>
    <dbReference type="NCBI Taxonomy" id="2786"/>
    <lineage>
        <taxon>Eukaryota</taxon>
        <taxon>Rhodophyta</taxon>
        <taxon>Bangiophyceae</taxon>
        <taxon>Bangiales</taxon>
        <taxon>Bangiaceae</taxon>
        <taxon>Porphyra</taxon>
    </lineage>
</organism>
<feature type="compositionally biased region" description="Gly residues" evidence="1">
    <location>
        <begin position="94"/>
        <end position="103"/>
    </location>
</feature>
<dbReference type="AlphaFoldDB" id="A0A1X6PH87"/>
<protein>
    <submittedName>
        <fullName evidence="2">Uncharacterized protein</fullName>
    </submittedName>
</protein>